<dbReference type="PROSITE" id="PS00394">
    <property type="entry name" value="DNA_PHOTOLYASES_1_1"/>
    <property type="match status" value="1"/>
</dbReference>
<name>A0AAE0BRQ0_9CHLO</name>
<evidence type="ECO:0000313" key="9">
    <source>
        <dbReference type="EMBL" id="KAK3240664.1"/>
    </source>
</evidence>
<evidence type="ECO:0000259" key="8">
    <source>
        <dbReference type="PROSITE" id="PS51645"/>
    </source>
</evidence>
<comment type="similarity">
    <text evidence="1">Belongs to the DNA photolyase class-1 family.</text>
</comment>
<dbReference type="InterPro" id="IPR002081">
    <property type="entry name" value="Cryptochrome/DNA_photolyase_1"/>
</dbReference>
<feature type="site" description="Electron transfer via tryptophanyl radical" evidence="6">
    <location>
        <position position="404"/>
    </location>
</feature>
<keyword evidence="3 5" id="KW-0274">FAD</keyword>
<keyword evidence="4" id="KW-0157">Chromophore</keyword>
<evidence type="ECO:0000256" key="6">
    <source>
        <dbReference type="PIRSR" id="PIRSR602081-2"/>
    </source>
</evidence>
<dbReference type="InterPro" id="IPR036134">
    <property type="entry name" value="Crypto/Photolyase_FAD-like_sf"/>
</dbReference>
<dbReference type="Pfam" id="PF03441">
    <property type="entry name" value="FAD_binding_7"/>
    <property type="match status" value="1"/>
</dbReference>
<evidence type="ECO:0000256" key="7">
    <source>
        <dbReference type="SAM" id="MobiDB-lite"/>
    </source>
</evidence>
<reference evidence="9 10" key="1">
    <citation type="journal article" date="2015" name="Genome Biol. Evol.">
        <title>Comparative Genomics of a Bacterivorous Green Alga Reveals Evolutionary Causalities and Consequences of Phago-Mixotrophic Mode of Nutrition.</title>
        <authorList>
            <person name="Burns J.A."/>
            <person name="Paasch A."/>
            <person name="Narechania A."/>
            <person name="Kim E."/>
        </authorList>
    </citation>
    <scope>NUCLEOTIDE SEQUENCE [LARGE SCALE GENOMIC DNA]</scope>
    <source>
        <strain evidence="9 10">PLY_AMNH</strain>
    </source>
</reference>
<feature type="region of interest" description="Disordered" evidence="7">
    <location>
        <begin position="230"/>
        <end position="249"/>
    </location>
</feature>
<dbReference type="Gene3D" id="3.40.50.620">
    <property type="entry name" value="HUPs"/>
    <property type="match status" value="1"/>
</dbReference>
<dbReference type="InterPro" id="IPR006050">
    <property type="entry name" value="DNA_photolyase_N"/>
</dbReference>
<protein>
    <recommendedName>
        <fullName evidence="8">Photolyase/cryptochrome alpha/beta domain-containing protein</fullName>
    </recommendedName>
</protein>
<dbReference type="Proteomes" id="UP001190700">
    <property type="component" value="Unassembled WGS sequence"/>
</dbReference>
<dbReference type="InterPro" id="IPR018394">
    <property type="entry name" value="DNA_photolyase_1_CS_C"/>
</dbReference>
<dbReference type="GO" id="GO:0003904">
    <property type="term" value="F:deoxyribodipyrimidine photo-lyase activity"/>
    <property type="evidence" value="ECO:0007669"/>
    <property type="project" value="TreeGrafter"/>
</dbReference>
<organism evidence="9 10">
    <name type="scientific">Cymbomonas tetramitiformis</name>
    <dbReference type="NCBI Taxonomy" id="36881"/>
    <lineage>
        <taxon>Eukaryota</taxon>
        <taxon>Viridiplantae</taxon>
        <taxon>Chlorophyta</taxon>
        <taxon>Pyramimonadophyceae</taxon>
        <taxon>Pyramimonadales</taxon>
        <taxon>Pyramimonadaceae</taxon>
        <taxon>Cymbomonas</taxon>
    </lineage>
</organism>
<feature type="site" description="Electron transfer via tryptophanyl radical" evidence="6">
    <location>
        <position position="468"/>
    </location>
</feature>
<feature type="site" description="Electron transfer via tryptophanyl radical" evidence="6">
    <location>
        <position position="491"/>
    </location>
</feature>
<evidence type="ECO:0000313" key="10">
    <source>
        <dbReference type="Proteomes" id="UP001190700"/>
    </source>
</evidence>
<evidence type="ECO:0000256" key="3">
    <source>
        <dbReference type="ARBA" id="ARBA00022827"/>
    </source>
</evidence>
<evidence type="ECO:0000256" key="4">
    <source>
        <dbReference type="ARBA" id="ARBA00022991"/>
    </source>
</evidence>
<keyword evidence="10" id="KW-1185">Reference proteome</keyword>
<evidence type="ECO:0000256" key="2">
    <source>
        <dbReference type="ARBA" id="ARBA00022630"/>
    </source>
</evidence>
<dbReference type="InterPro" id="IPR014729">
    <property type="entry name" value="Rossmann-like_a/b/a_fold"/>
</dbReference>
<dbReference type="PANTHER" id="PTHR11455">
    <property type="entry name" value="CRYPTOCHROME"/>
    <property type="match status" value="1"/>
</dbReference>
<dbReference type="InterPro" id="IPR005101">
    <property type="entry name" value="Cryptochr/Photolyase_FAD-bd"/>
</dbReference>
<dbReference type="GO" id="GO:0000719">
    <property type="term" value="P:photoreactive repair"/>
    <property type="evidence" value="ECO:0007669"/>
    <property type="project" value="TreeGrafter"/>
</dbReference>
<feature type="region of interest" description="Disordered" evidence="7">
    <location>
        <begin position="174"/>
        <end position="205"/>
    </location>
</feature>
<evidence type="ECO:0000256" key="5">
    <source>
        <dbReference type="PIRSR" id="PIRSR602081-1"/>
    </source>
</evidence>
<comment type="cofactor">
    <cofactor evidence="5">
        <name>FAD</name>
        <dbReference type="ChEBI" id="CHEBI:57692"/>
    </cofactor>
    <text evidence="5">Binds 1 FAD per subunit.</text>
</comment>
<dbReference type="AlphaFoldDB" id="A0AAE0BRQ0"/>
<comment type="caution">
    <text evidence="9">The sequence shown here is derived from an EMBL/GenBank/DDBJ whole genome shotgun (WGS) entry which is preliminary data.</text>
</comment>
<dbReference type="EMBL" id="LGRX02033579">
    <property type="protein sequence ID" value="KAK3240664.1"/>
    <property type="molecule type" value="Genomic_DNA"/>
</dbReference>
<feature type="compositionally biased region" description="Pro residues" evidence="7">
    <location>
        <begin position="236"/>
        <end position="249"/>
    </location>
</feature>
<keyword evidence="2 5" id="KW-0285">Flavoprotein</keyword>
<dbReference type="GO" id="GO:0003677">
    <property type="term" value="F:DNA binding"/>
    <property type="evidence" value="ECO:0007669"/>
    <property type="project" value="TreeGrafter"/>
</dbReference>
<feature type="domain" description="Photolyase/cryptochrome alpha/beta" evidence="8">
    <location>
        <begin position="8"/>
        <end position="157"/>
    </location>
</feature>
<dbReference type="Pfam" id="PF00875">
    <property type="entry name" value="DNA_photolyase"/>
    <property type="match status" value="1"/>
</dbReference>
<dbReference type="PRINTS" id="PR00147">
    <property type="entry name" value="DNAPHOTLYASE"/>
</dbReference>
<evidence type="ECO:0000256" key="1">
    <source>
        <dbReference type="ARBA" id="ARBA00005862"/>
    </source>
</evidence>
<dbReference type="InterPro" id="IPR036155">
    <property type="entry name" value="Crypto/Photolyase_N_sf"/>
</dbReference>
<dbReference type="PROSITE" id="PS51645">
    <property type="entry name" value="PHR_CRY_ALPHA_BETA"/>
    <property type="match status" value="1"/>
</dbReference>
<sequence>MKLGTEAPNLIVWHRRDLRLVDNPLYERVESFGRVIPVYCFDERDFARQPSTVQDTWDVVRTGPHAARFLLEAVQDLRLSLRERGSDLLIRFGKPHEVLLELAVQIATTDELSGQVEVCWNEEPGVDESAASERVRQTLRSWPCNGRTTSDFSCTLFHPDDLPTGLDSWLKLAHPRQMHKRKARRNSPPRVPRASSSGDARPQEMRINVSAARLEGMPEIMGEWRRAARGSSPVRPAKPAPAALPPLPPFIESGELPSYAQLMEDTISIKSGRPLFGILSDDIAAVVKAACQTPPTTSAFPLRGGERHGASRLEGFVREGKAAAADRSRAGGGLDSSSKIGAYLALGCSSPRSVWEFCGPGTGAEWLASHLEIRDYFMFKMLQLGPQSFRRRVSSKAQAAVLTWRTLRGGEEDTPGTAAHDWARWATARTGLPLVDAGMRELAATGYCSNRCRQNIASVLAKDLLIDWRLGAELFQWLLVDHDVSSNWGNWAYFSGVGSDPKNRHFKTISQSMKYDPEAEYLHSWLPELRHLPVCNAHRPFQYCSTWPVPVVNPSTQLTWQDTVATTEVGVEGATLKIEPDVEAA</sequence>
<dbReference type="Gene3D" id="1.25.40.80">
    <property type="match status" value="1"/>
</dbReference>
<proteinExistence type="inferred from homology"/>
<dbReference type="SUPFAM" id="SSF52425">
    <property type="entry name" value="Cryptochrome/photolyase, N-terminal domain"/>
    <property type="match status" value="1"/>
</dbReference>
<feature type="binding site" evidence="5">
    <location>
        <begin position="481"/>
        <end position="483"/>
    </location>
    <ligand>
        <name>FAD</name>
        <dbReference type="ChEBI" id="CHEBI:57692"/>
    </ligand>
</feature>
<feature type="compositionally biased region" description="Basic residues" evidence="7">
    <location>
        <begin position="174"/>
        <end position="187"/>
    </location>
</feature>
<dbReference type="SUPFAM" id="SSF48173">
    <property type="entry name" value="Cryptochrome/photolyase FAD-binding domain"/>
    <property type="match status" value="1"/>
</dbReference>
<dbReference type="GO" id="GO:0071949">
    <property type="term" value="F:FAD binding"/>
    <property type="evidence" value="ECO:0007669"/>
    <property type="project" value="TreeGrafter"/>
</dbReference>
<dbReference type="Gene3D" id="1.10.579.10">
    <property type="entry name" value="DNA Cyclobutane Dipyrimidine Photolyase, subunit A, domain 3"/>
    <property type="match status" value="1"/>
</dbReference>
<gene>
    <name evidence="9" type="ORF">CYMTET_49507</name>
</gene>
<accession>A0AAE0BRQ0</accession>
<dbReference type="PANTHER" id="PTHR11455:SF22">
    <property type="entry name" value="CRYPTOCHROME DASH"/>
    <property type="match status" value="1"/>
</dbReference>